<evidence type="ECO:0000313" key="1">
    <source>
        <dbReference type="EMBL" id="KAF0450252.1"/>
    </source>
</evidence>
<evidence type="ECO:0000313" key="2">
    <source>
        <dbReference type="Proteomes" id="UP000439903"/>
    </source>
</evidence>
<dbReference type="EMBL" id="WTPW01001190">
    <property type="protein sequence ID" value="KAF0450252.1"/>
    <property type="molecule type" value="Genomic_DNA"/>
</dbReference>
<dbReference type="Proteomes" id="UP000439903">
    <property type="component" value="Unassembled WGS sequence"/>
</dbReference>
<comment type="caution">
    <text evidence="1">The sequence shown here is derived from an EMBL/GenBank/DDBJ whole genome shotgun (WGS) entry which is preliminary data.</text>
</comment>
<dbReference type="AlphaFoldDB" id="A0A8H3XDX1"/>
<reference evidence="1 2" key="1">
    <citation type="journal article" date="2019" name="Environ. Microbiol.">
        <title>At the nexus of three kingdoms: the genome of the mycorrhizal fungus Gigaspora margarita provides insights into plant, endobacterial and fungal interactions.</title>
        <authorList>
            <person name="Venice F."/>
            <person name="Ghignone S."/>
            <person name="Salvioli di Fossalunga A."/>
            <person name="Amselem J."/>
            <person name="Novero M."/>
            <person name="Xianan X."/>
            <person name="Sedzielewska Toro K."/>
            <person name="Morin E."/>
            <person name="Lipzen A."/>
            <person name="Grigoriev I.V."/>
            <person name="Henrissat B."/>
            <person name="Martin F.M."/>
            <person name="Bonfante P."/>
        </authorList>
    </citation>
    <scope>NUCLEOTIDE SEQUENCE [LARGE SCALE GENOMIC DNA]</scope>
    <source>
        <strain evidence="1 2">BEG34</strain>
    </source>
</reference>
<evidence type="ECO:0008006" key="3">
    <source>
        <dbReference type="Google" id="ProtNLM"/>
    </source>
</evidence>
<sequence length="272" mass="31507">MPTRFSKKKIERDSIPIQDQHLDISSDESIIPSMSASNCSIATIKTNHFFSPPLPVDINESNNLLLEAIIEGGASFFFQKSIYQFICKSNWISIATDGWTNIRQDNIINFMAIGKSRQIELVRIKDTFGESQNSMVIFRDLENTVIQIESQHATLADVVYLYANNLTDWLILMIFEGNWHMAQKENISLKQKEIENLCQIVQQDIIMPNFNEVSREQVPLLTFYLLIVKQVIRKQIMLIKMRFVFSKFGRTENSENPEEAIMKTIDNIDIQY</sequence>
<dbReference type="OrthoDB" id="2389127at2759"/>
<name>A0A8H3XDX1_GIGMA</name>
<accession>A0A8H3XDX1</accession>
<protein>
    <recommendedName>
        <fullName evidence="3">DUF659 domain-containing protein</fullName>
    </recommendedName>
</protein>
<gene>
    <name evidence="1" type="ORF">F8M41_002221</name>
</gene>
<organism evidence="1 2">
    <name type="scientific">Gigaspora margarita</name>
    <dbReference type="NCBI Taxonomy" id="4874"/>
    <lineage>
        <taxon>Eukaryota</taxon>
        <taxon>Fungi</taxon>
        <taxon>Fungi incertae sedis</taxon>
        <taxon>Mucoromycota</taxon>
        <taxon>Glomeromycotina</taxon>
        <taxon>Glomeromycetes</taxon>
        <taxon>Diversisporales</taxon>
        <taxon>Gigasporaceae</taxon>
        <taxon>Gigaspora</taxon>
    </lineage>
</organism>
<proteinExistence type="predicted"/>
<keyword evidence="2" id="KW-1185">Reference proteome</keyword>